<dbReference type="PANTHER" id="PTHR42924:SF3">
    <property type="entry name" value="POLYMERASE_HISTIDINOL PHOSPHATASE N-TERMINAL DOMAIN-CONTAINING PROTEIN"/>
    <property type="match status" value="1"/>
</dbReference>
<comment type="caution">
    <text evidence="2">The sequence shown here is derived from an EMBL/GenBank/DDBJ whole genome shotgun (WGS) entry which is preliminary data.</text>
</comment>
<dbReference type="InterPro" id="IPR003141">
    <property type="entry name" value="Pol/His_phosphatase_N"/>
</dbReference>
<dbReference type="InterPro" id="IPR016195">
    <property type="entry name" value="Pol/histidinol_Pase-like"/>
</dbReference>
<proteinExistence type="predicted"/>
<dbReference type="InterPro" id="IPR052018">
    <property type="entry name" value="PHP_domain"/>
</dbReference>
<gene>
    <name evidence="2" type="ORF">C7K55_02105</name>
</gene>
<sequence>MPEHLMPDHPLRHVLRQLTPACCPGRVNFHCHTIFSDGSLTPLELAQQALELGLEHLAITDHHSLAAHGPAMEVFKAAASEGRAVPSFWRGVEISCLLEGCLVHVLVLGFDADHPSLEPYLQGRALVGPALQAEAVLEAGRQAGGLLLLAHPARYRLPFQRLIAAADRLGFDGAEAWYDYQMQSRWTPTPLVCEAIAAELQQRGLLMSCGTDTHGLALLGR</sequence>
<dbReference type="GO" id="GO:0035312">
    <property type="term" value="F:5'-3' DNA exonuclease activity"/>
    <property type="evidence" value="ECO:0007669"/>
    <property type="project" value="TreeGrafter"/>
</dbReference>
<evidence type="ECO:0000259" key="1">
    <source>
        <dbReference type="SMART" id="SM00481"/>
    </source>
</evidence>
<reference evidence="2 3" key="1">
    <citation type="journal article" date="2018" name="Environ. Microbiol.">
        <title>Ecological and genomic features of two widespread freshwater picocyanobacteria.</title>
        <authorList>
            <person name="Cabello-Yeves P.J."/>
            <person name="Picazo A."/>
            <person name="Camacho A."/>
            <person name="Callieri C."/>
            <person name="Rosselli R."/>
            <person name="Roda-Garcia J.J."/>
            <person name="Coutinho F.H."/>
            <person name="Rodriguez-Valera F."/>
        </authorList>
    </citation>
    <scope>NUCLEOTIDE SEQUENCE [LARGE SCALE GENOMIC DNA]</scope>
    <source>
        <strain evidence="2 3">Tous</strain>
    </source>
</reference>
<dbReference type="AlphaFoldDB" id="A0A2P7N019"/>
<dbReference type="GO" id="GO:0004534">
    <property type="term" value="F:5'-3' RNA exonuclease activity"/>
    <property type="evidence" value="ECO:0007669"/>
    <property type="project" value="TreeGrafter"/>
</dbReference>
<dbReference type="SMART" id="SM00481">
    <property type="entry name" value="POLIIIAc"/>
    <property type="match status" value="1"/>
</dbReference>
<evidence type="ECO:0000313" key="2">
    <source>
        <dbReference type="EMBL" id="PSJ06805.1"/>
    </source>
</evidence>
<accession>A0A2P7N019</accession>
<dbReference type="PANTHER" id="PTHR42924">
    <property type="entry name" value="EXONUCLEASE"/>
    <property type="match status" value="1"/>
</dbReference>
<dbReference type="Pfam" id="PF02811">
    <property type="entry name" value="PHP"/>
    <property type="match status" value="1"/>
</dbReference>
<dbReference type="Proteomes" id="UP000243002">
    <property type="component" value="Unassembled WGS sequence"/>
</dbReference>
<protein>
    <submittedName>
        <fullName evidence="2">Phosphatase</fullName>
    </submittedName>
</protein>
<dbReference type="SUPFAM" id="SSF89550">
    <property type="entry name" value="PHP domain-like"/>
    <property type="match status" value="1"/>
</dbReference>
<organism evidence="2 3">
    <name type="scientific">Cyanobium usitatum str. Tous</name>
    <dbReference type="NCBI Taxonomy" id="2116684"/>
    <lineage>
        <taxon>Bacteria</taxon>
        <taxon>Bacillati</taxon>
        <taxon>Cyanobacteriota</taxon>
        <taxon>Cyanophyceae</taxon>
        <taxon>Synechococcales</taxon>
        <taxon>Prochlorococcaceae</taxon>
        <taxon>Cyanobium</taxon>
    </lineage>
</organism>
<name>A0A2P7N019_9CYAN</name>
<dbReference type="InterPro" id="IPR004013">
    <property type="entry name" value="PHP_dom"/>
</dbReference>
<dbReference type="EMBL" id="PXXO01000002">
    <property type="protein sequence ID" value="PSJ06805.1"/>
    <property type="molecule type" value="Genomic_DNA"/>
</dbReference>
<keyword evidence="3" id="KW-1185">Reference proteome</keyword>
<dbReference type="CDD" id="cd07438">
    <property type="entry name" value="PHP_HisPPase_AMP"/>
    <property type="match status" value="1"/>
</dbReference>
<feature type="domain" description="Polymerase/histidinol phosphatase N-terminal" evidence="1">
    <location>
        <begin position="27"/>
        <end position="98"/>
    </location>
</feature>
<evidence type="ECO:0000313" key="3">
    <source>
        <dbReference type="Proteomes" id="UP000243002"/>
    </source>
</evidence>
<dbReference type="Gene3D" id="3.20.20.140">
    <property type="entry name" value="Metal-dependent hydrolases"/>
    <property type="match status" value="1"/>
</dbReference>